<name>L0KWR1_METHD</name>
<dbReference type="KEGG" id="mhz:Metho_0230"/>
<dbReference type="InterPro" id="IPR018935">
    <property type="entry name" value="RIO_kinase_CS"/>
</dbReference>
<sequence length="269" mass="31243">MKKAIEDQIKTMDTLVDSGRIKKKDSEKTKVTENVFDEATLKALYTLSNKGIIEALGGSISTGKEANVFLADGREDSLAVKIYRINSSTFNSMEDYILGDPRFRDIRHTKKEIVFAWTKKEYRNLLRAHEVGIKVPKPVLTERNILVMEFAGKDEKPYPLLKDVQLEEATAKKVYDILRDYIKRLYMDAELIHADLSEYNVLIETEEMEPILIDMGQSVTPEHPKADQFLRRDIQNIVRYFKKYGIKSDENEFYTFVTKDKKEHNHDSH</sequence>
<evidence type="ECO:0000313" key="13">
    <source>
        <dbReference type="EMBL" id="AGB48513.1"/>
    </source>
</evidence>
<keyword evidence="9" id="KW-0460">Magnesium</keyword>
<keyword evidence="4" id="KW-0808">Transferase</keyword>
<evidence type="ECO:0000256" key="9">
    <source>
        <dbReference type="ARBA" id="ARBA00022842"/>
    </source>
</evidence>
<dbReference type="InterPro" id="IPR011009">
    <property type="entry name" value="Kinase-like_dom_sf"/>
</dbReference>
<dbReference type="EC" id="2.7.11.1" evidence="2"/>
<dbReference type="AlphaFoldDB" id="L0KWR1"/>
<dbReference type="GO" id="GO:0046872">
    <property type="term" value="F:metal ion binding"/>
    <property type="evidence" value="ECO:0007669"/>
    <property type="project" value="UniProtKB-KW"/>
</dbReference>
<dbReference type="PROSITE" id="PS50011">
    <property type="entry name" value="PROTEIN_KINASE_DOM"/>
    <property type="match status" value="1"/>
</dbReference>
<dbReference type="SUPFAM" id="SSF56112">
    <property type="entry name" value="Protein kinase-like (PK-like)"/>
    <property type="match status" value="1"/>
</dbReference>
<dbReference type="PANTHER" id="PTHR45723">
    <property type="entry name" value="SERINE/THREONINE-PROTEIN KINASE RIO1"/>
    <property type="match status" value="1"/>
</dbReference>
<dbReference type="Proteomes" id="UP000010866">
    <property type="component" value="Chromosome"/>
</dbReference>
<dbReference type="PROSITE" id="PS01245">
    <property type="entry name" value="RIO1"/>
    <property type="match status" value="1"/>
</dbReference>
<dbReference type="STRING" id="867904.Metho_0230"/>
<evidence type="ECO:0000256" key="2">
    <source>
        <dbReference type="ARBA" id="ARBA00012513"/>
    </source>
</evidence>
<dbReference type="Pfam" id="PF01163">
    <property type="entry name" value="RIO1"/>
    <property type="match status" value="1"/>
</dbReference>
<organism evidence="13 14">
    <name type="scientific">Methanomethylovorans hollandica (strain DSM 15978 / NBRC 107637 / DMS1)</name>
    <dbReference type="NCBI Taxonomy" id="867904"/>
    <lineage>
        <taxon>Archaea</taxon>
        <taxon>Methanobacteriati</taxon>
        <taxon>Methanobacteriota</taxon>
        <taxon>Stenosarchaea group</taxon>
        <taxon>Methanomicrobia</taxon>
        <taxon>Methanosarcinales</taxon>
        <taxon>Methanosarcinaceae</taxon>
        <taxon>Methanomethylovorans</taxon>
    </lineage>
</organism>
<dbReference type="GeneID" id="14408172"/>
<dbReference type="EMBL" id="CP003362">
    <property type="protein sequence ID" value="AGB48513.1"/>
    <property type="molecule type" value="Genomic_DNA"/>
</dbReference>
<dbReference type="CDD" id="cd05145">
    <property type="entry name" value="RIO1_like"/>
    <property type="match status" value="1"/>
</dbReference>
<feature type="domain" description="Protein kinase" evidence="12">
    <location>
        <begin position="54"/>
        <end position="269"/>
    </location>
</feature>
<dbReference type="OrthoDB" id="31344at2157"/>
<gene>
    <name evidence="13" type="ordered locus">Metho_0230</name>
</gene>
<dbReference type="InterPro" id="IPR000687">
    <property type="entry name" value="RIO_kinase"/>
</dbReference>
<protein>
    <recommendedName>
        <fullName evidence="2">non-specific serine/threonine protein kinase</fullName>
        <ecNumber evidence="2">2.7.11.1</ecNumber>
    </recommendedName>
</protein>
<evidence type="ECO:0000256" key="11">
    <source>
        <dbReference type="ARBA" id="ARBA00048679"/>
    </source>
</evidence>
<accession>L0KWR1</accession>
<dbReference type="Gene3D" id="1.10.510.10">
    <property type="entry name" value="Transferase(Phosphotransferase) domain 1"/>
    <property type="match status" value="1"/>
</dbReference>
<keyword evidence="7 13" id="KW-0418">Kinase</keyword>
<evidence type="ECO:0000256" key="3">
    <source>
        <dbReference type="ARBA" id="ARBA00022527"/>
    </source>
</evidence>
<evidence type="ECO:0000313" key="14">
    <source>
        <dbReference type="Proteomes" id="UP000010866"/>
    </source>
</evidence>
<evidence type="ECO:0000256" key="5">
    <source>
        <dbReference type="ARBA" id="ARBA00022723"/>
    </source>
</evidence>
<evidence type="ECO:0000256" key="8">
    <source>
        <dbReference type="ARBA" id="ARBA00022840"/>
    </source>
</evidence>
<comment type="similarity">
    <text evidence="1">Belongs to the protein kinase superfamily. RIO-type Ser/Thr kinase family.</text>
</comment>
<dbReference type="InterPro" id="IPR018934">
    <property type="entry name" value="RIO_dom"/>
</dbReference>
<keyword evidence="6" id="KW-0547">Nucleotide-binding</keyword>
<evidence type="ECO:0000256" key="7">
    <source>
        <dbReference type="ARBA" id="ARBA00022777"/>
    </source>
</evidence>
<keyword evidence="3 13" id="KW-0723">Serine/threonine-protein kinase</keyword>
<dbReference type="InterPro" id="IPR000719">
    <property type="entry name" value="Prot_kinase_dom"/>
</dbReference>
<keyword evidence="5" id="KW-0479">Metal-binding</keyword>
<evidence type="ECO:0000256" key="10">
    <source>
        <dbReference type="ARBA" id="ARBA00047899"/>
    </source>
</evidence>
<comment type="catalytic activity">
    <reaction evidence="11">
        <text>L-seryl-[protein] + ATP = O-phospho-L-seryl-[protein] + ADP + H(+)</text>
        <dbReference type="Rhea" id="RHEA:17989"/>
        <dbReference type="Rhea" id="RHEA-COMP:9863"/>
        <dbReference type="Rhea" id="RHEA-COMP:11604"/>
        <dbReference type="ChEBI" id="CHEBI:15378"/>
        <dbReference type="ChEBI" id="CHEBI:29999"/>
        <dbReference type="ChEBI" id="CHEBI:30616"/>
        <dbReference type="ChEBI" id="CHEBI:83421"/>
        <dbReference type="ChEBI" id="CHEBI:456216"/>
        <dbReference type="EC" id="2.7.11.1"/>
    </reaction>
</comment>
<keyword evidence="8" id="KW-0067">ATP-binding</keyword>
<reference evidence="14" key="1">
    <citation type="submission" date="2012-02" db="EMBL/GenBank/DDBJ databases">
        <title>Complete sequence of chromosome of Methanomethylovorans hollandica DSM 15978.</title>
        <authorList>
            <person name="Lucas S."/>
            <person name="Copeland A."/>
            <person name="Lapidus A."/>
            <person name="Glavina del Rio T."/>
            <person name="Dalin E."/>
            <person name="Tice H."/>
            <person name="Bruce D."/>
            <person name="Goodwin L."/>
            <person name="Pitluck S."/>
            <person name="Peters L."/>
            <person name="Mikhailova N."/>
            <person name="Held B."/>
            <person name="Kyrpides N."/>
            <person name="Mavromatis K."/>
            <person name="Ivanova N."/>
            <person name="Brettin T."/>
            <person name="Detter J.C."/>
            <person name="Han C."/>
            <person name="Larimer F."/>
            <person name="Land M."/>
            <person name="Hauser L."/>
            <person name="Markowitz V."/>
            <person name="Cheng J.-F."/>
            <person name="Hugenholtz P."/>
            <person name="Woyke T."/>
            <person name="Wu D."/>
            <person name="Spring S."/>
            <person name="Schroeder M."/>
            <person name="Brambilla E."/>
            <person name="Klenk H.-P."/>
            <person name="Eisen J.A."/>
        </authorList>
    </citation>
    <scope>NUCLEOTIDE SEQUENCE [LARGE SCALE GENOMIC DNA]</scope>
    <source>
        <strain evidence="14">DSM 15978 / NBRC 107637 / DMS1</strain>
    </source>
</reference>
<dbReference type="Gene3D" id="3.30.200.20">
    <property type="entry name" value="Phosphorylase Kinase, domain 1"/>
    <property type="match status" value="1"/>
</dbReference>
<comment type="catalytic activity">
    <reaction evidence="10">
        <text>L-threonyl-[protein] + ATP = O-phospho-L-threonyl-[protein] + ADP + H(+)</text>
        <dbReference type="Rhea" id="RHEA:46608"/>
        <dbReference type="Rhea" id="RHEA-COMP:11060"/>
        <dbReference type="Rhea" id="RHEA-COMP:11605"/>
        <dbReference type="ChEBI" id="CHEBI:15378"/>
        <dbReference type="ChEBI" id="CHEBI:30013"/>
        <dbReference type="ChEBI" id="CHEBI:30616"/>
        <dbReference type="ChEBI" id="CHEBI:61977"/>
        <dbReference type="ChEBI" id="CHEBI:456216"/>
        <dbReference type="EC" id="2.7.11.1"/>
    </reaction>
</comment>
<dbReference type="GO" id="GO:0005524">
    <property type="term" value="F:ATP binding"/>
    <property type="evidence" value="ECO:0007669"/>
    <property type="project" value="UniProtKB-KW"/>
</dbReference>
<evidence type="ECO:0000256" key="1">
    <source>
        <dbReference type="ARBA" id="ARBA00009196"/>
    </source>
</evidence>
<evidence type="ECO:0000256" key="6">
    <source>
        <dbReference type="ARBA" id="ARBA00022741"/>
    </source>
</evidence>
<dbReference type="GO" id="GO:0004674">
    <property type="term" value="F:protein serine/threonine kinase activity"/>
    <property type="evidence" value="ECO:0007669"/>
    <property type="project" value="UniProtKB-KW"/>
</dbReference>
<dbReference type="RefSeq" id="WP_015323682.1">
    <property type="nucleotide sequence ID" value="NC_019977.1"/>
</dbReference>
<evidence type="ECO:0000256" key="4">
    <source>
        <dbReference type="ARBA" id="ARBA00022679"/>
    </source>
</evidence>
<dbReference type="SMART" id="SM00090">
    <property type="entry name" value="RIO"/>
    <property type="match status" value="1"/>
</dbReference>
<evidence type="ECO:0000259" key="12">
    <source>
        <dbReference type="PROSITE" id="PS50011"/>
    </source>
</evidence>
<proteinExistence type="inferred from homology"/>
<dbReference type="HOGENOM" id="CLU_018693_3_3_2"/>
<dbReference type="InterPro" id="IPR051272">
    <property type="entry name" value="RIO-type_Ser/Thr_kinase"/>
</dbReference>
<keyword evidence="14" id="KW-1185">Reference proteome</keyword>